<keyword evidence="1" id="KW-0378">Hydrolase</keyword>
<evidence type="ECO:0000313" key="3">
    <source>
        <dbReference type="EMBL" id="SDO70394.1"/>
    </source>
</evidence>
<dbReference type="AlphaFoldDB" id="A0A1H0LQF5"/>
<dbReference type="PANTHER" id="PTHR43798">
    <property type="entry name" value="MONOACYLGLYCEROL LIPASE"/>
    <property type="match status" value="1"/>
</dbReference>
<evidence type="ECO:0000256" key="1">
    <source>
        <dbReference type="ARBA" id="ARBA00022801"/>
    </source>
</evidence>
<evidence type="ECO:0000313" key="4">
    <source>
        <dbReference type="Proteomes" id="UP000199077"/>
    </source>
</evidence>
<gene>
    <name evidence="3" type="ORF">SAMN04489867_0365</name>
</gene>
<dbReference type="Proteomes" id="UP000199077">
    <property type="component" value="Chromosome I"/>
</dbReference>
<dbReference type="Pfam" id="PF00561">
    <property type="entry name" value="Abhydrolase_1"/>
    <property type="match status" value="1"/>
</dbReference>
<dbReference type="RefSeq" id="WP_091780678.1">
    <property type="nucleotide sequence ID" value="NZ_LT629711.1"/>
</dbReference>
<dbReference type="STRING" id="443156.SAMN04489867_0365"/>
<keyword evidence="4" id="KW-1185">Reference proteome</keyword>
<dbReference type="InterPro" id="IPR029058">
    <property type="entry name" value="AB_hydrolase_fold"/>
</dbReference>
<dbReference type="PRINTS" id="PR00412">
    <property type="entry name" value="EPOXHYDRLASE"/>
</dbReference>
<dbReference type="InterPro" id="IPR000073">
    <property type="entry name" value="AB_hydrolase_1"/>
</dbReference>
<reference evidence="4" key="1">
    <citation type="submission" date="2016-10" db="EMBL/GenBank/DDBJ databases">
        <authorList>
            <person name="Varghese N."/>
            <person name="Submissions S."/>
        </authorList>
    </citation>
    <scope>NUCLEOTIDE SEQUENCE [LARGE SCALE GENOMIC DNA]</scope>
    <source>
        <strain evidence="4">DSM 22329</strain>
    </source>
</reference>
<dbReference type="InterPro" id="IPR000639">
    <property type="entry name" value="Epox_hydrolase-like"/>
</dbReference>
<dbReference type="SUPFAM" id="SSF53474">
    <property type="entry name" value="alpha/beta-Hydrolases"/>
    <property type="match status" value="1"/>
</dbReference>
<dbReference type="InterPro" id="IPR050266">
    <property type="entry name" value="AB_hydrolase_sf"/>
</dbReference>
<dbReference type="PRINTS" id="PR00111">
    <property type="entry name" value="ABHYDROLASE"/>
</dbReference>
<dbReference type="PANTHER" id="PTHR43798:SF31">
    <property type="entry name" value="AB HYDROLASE SUPERFAMILY PROTEIN YCLE"/>
    <property type="match status" value="1"/>
</dbReference>
<accession>A0A1H0LQF5</accession>
<dbReference type="EMBL" id="LT629711">
    <property type="protein sequence ID" value="SDO70394.1"/>
    <property type="molecule type" value="Genomic_DNA"/>
</dbReference>
<organism evidence="3 4">
    <name type="scientific">Pedococcus dokdonensis</name>
    <dbReference type="NCBI Taxonomy" id="443156"/>
    <lineage>
        <taxon>Bacteria</taxon>
        <taxon>Bacillati</taxon>
        <taxon>Actinomycetota</taxon>
        <taxon>Actinomycetes</taxon>
        <taxon>Micrococcales</taxon>
        <taxon>Intrasporangiaceae</taxon>
        <taxon>Pedococcus</taxon>
    </lineage>
</organism>
<protein>
    <submittedName>
        <fullName evidence="3">Pimeloyl-ACP methyl ester carboxylesterase</fullName>
    </submittedName>
</protein>
<sequence length="258" mass="27414">MLLSHDDEGSGPAVVLLHAGVADRRMWDAVAPVLAHTFRVIRPDLRGFGQTPMPPEKYADADDVDALMDSLGVTDAAVVGSSFGGRVAMELATLHPTRVSSLVLMCTAYRGLEPTESVKAFGQEEDRLLEAGDVAGATELNVRTFLGPEADGAARALLTLMQRRAFDVQLAADEADPGPEPRRVEVDPTGIAVPTVVVSGAHDLDHFGDVARLLGEQIPGAETVELDWAGHLPALERPDAVQALLLDVLRDDPTVHAP</sequence>
<dbReference type="OrthoDB" id="27092at2"/>
<proteinExistence type="predicted"/>
<feature type="domain" description="AB hydrolase-1" evidence="2">
    <location>
        <begin position="12"/>
        <end position="112"/>
    </location>
</feature>
<dbReference type="GO" id="GO:0016787">
    <property type="term" value="F:hydrolase activity"/>
    <property type="evidence" value="ECO:0007669"/>
    <property type="project" value="UniProtKB-KW"/>
</dbReference>
<dbReference type="GO" id="GO:0016020">
    <property type="term" value="C:membrane"/>
    <property type="evidence" value="ECO:0007669"/>
    <property type="project" value="TreeGrafter"/>
</dbReference>
<name>A0A1H0LQF5_9MICO</name>
<evidence type="ECO:0000259" key="2">
    <source>
        <dbReference type="Pfam" id="PF00561"/>
    </source>
</evidence>
<dbReference type="Gene3D" id="3.40.50.1820">
    <property type="entry name" value="alpha/beta hydrolase"/>
    <property type="match status" value="1"/>
</dbReference>